<dbReference type="Proteomes" id="UP001283361">
    <property type="component" value="Unassembled WGS sequence"/>
</dbReference>
<accession>A0AAE1D3E0</accession>
<name>A0AAE1D3E0_9GAST</name>
<evidence type="ECO:0000256" key="1">
    <source>
        <dbReference type="SAM" id="MobiDB-lite"/>
    </source>
</evidence>
<proteinExistence type="predicted"/>
<evidence type="ECO:0000313" key="3">
    <source>
        <dbReference type="Proteomes" id="UP001283361"/>
    </source>
</evidence>
<protein>
    <submittedName>
        <fullName evidence="2">Uncharacterized protein</fullName>
    </submittedName>
</protein>
<comment type="caution">
    <text evidence="2">The sequence shown here is derived from an EMBL/GenBank/DDBJ whole genome shotgun (WGS) entry which is preliminary data.</text>
</comment>
<feature type="compositionally biased region" description="Polar residues" evidence="1">
    <location>
        <begin position="1"/>
        <end position="18"/>
    </location>
</feature>
<dbReference type="EMBL" id="JAWDGP010005686">
    <property type="protein sequence ID" value="KAK3754052.1"/>
    <property type="molecule type" value="Genomic_DNA"/>
</dbReference>
<feature type="region of interest" description="Disordered" evidence="1">
    <location>
        <begin position="1"/>
        <end position="20"/>
    </location>
</feature>
<dbReference type="AlphaFoldDB" id="A0AAE1D3E0"/>
<evidence type="ECO:0000313" key="2">
    <source>
        <dbReference type="EMBL" id="KAK3754052.1"/>
    </source>
</evidence>
<sequence>MSFSLLQSAAESHNSAPQFNVPGVRRGILCFKAPEDMRCSTEPPKTFDCSTRMSSNVHKQEAFDTTVTADNRTIQEHCRMLPLHLLEVHWMIRPQ</sequence>
<organism evidence="2 3">
    <name type="scientific">Elysia crispata</name>
    <name type="common">lettuce slug</name>
    <dbReference type="NCBI Taxonomy" id="231223"/>
    <lineage>
        <taxon>Eukaryota</taxon>
        <taxon>Metazoa</taxon>
        <taxon>Spiralia</taxon>
        <taxon>Lophotrochozoa</taxon>
        <taxon>Mollusca</taxon>
        <taxon>Gastropoda</taxon>
        <taxon>Heterobranchia</taxon>
        <taxon>Euthyneura</taxon>
        <taxon>Panpulmonata</taxon>
        <taxon>Sacoglossa</taxon>
        <taxon>Placobranchoidea</taxon>
        <taxon>Plakobranchidae</taxon>
        <taxon>Elysia</taxon>
    </lineage>
</organism>
<keyword evidence="3" id="KW-1185">Reference proteome</keyword>
<reference evidence="2" key="1">
    <citation type="journal article" date="2023" name="G3 (Bethesda)">
        <title>A reference genome for the long-term kleptoplast-retaining sea slug Elysia crispata morphotype clarki.</title>
        <authorList>
            <person name="Eastman K.E."/>
            <person name="Pendleton A.L."/>
            <person name="Shaikh M.A."/>
            <person name="Suttiyut T."/>
            <person name="Ogas R."/>
            <person name="Tomko P."/>
            <person name="Gavelis G."/>
            <person name="Widhalm J.R."/>
            <person name="Wisecaver J.H."/>
        </authorList>
    </citation>
    <scope>NUCLEOTIDE SEQUENCE</scope>
    <source>
        <strain evidence="2">ECLA1</strain>
    </source>
</reference>
<gene>
    <name evidence="2" type="ORF">RRG08_024130</name>
</gene>